<gene>
    <name evidence="1" type="primary">REG2</name>
</gene>
<protein>
    <submittedName>
        <fullName evidence="1">Rhythmically expressed gene 2 protein</fullName>
    </submittedName>
</protein>
<dbReference type="Gene3D" id="1.10.150.720">
    <property type="entry name" value="Haloacid dehalogenase-like hydrolase"/>
    <property type="match status" value="1"/>
</dbReference>
<proteinExistence type="evidence at transcript level"/>
<dbReference type="Gene3D" id="3.40.50.1000">
    <property type="entry name" value="HAD superfamily/HAD-like"/>
    <property type="match status" value="1"/>
</dbReference>
<dbReference type="SFLD" id="SFLDG01129">
    <property type="entry name" value="C1.5:_HAD__Beta-PGM__Phosphata"/>
    <property type="match status" value="1"/>
</dbReference>
<dbReference type="PANTHER" id="PTHR46191:SF2">
    <property type="entry name" value="HALOACID DEHALOGENASE-LIKE HYDROLASE DOMAIN-CONTAINING PROTEIN 3"/>
    <property type="match status" value="1"/>
</dbReference>
<dbReference type="GO" id="GO:0005634">
    <property type="term" value="C:nucleus"/>
    <property type="evidence" value="ECO:0007669"/>
    <property type="project" value="TreeGrafter"/>
</dbReference>
<dbReference type="InterPro" id="IPR044924">
    <property type="entry name" value="HAD-SF_hydro_IA_REG-2-like_cap"/>
</dbReference>
<dbReference type="InterPro" id="IPR023214">
    <property type="entry name" value="HAD_sf"/>
</dbReference>
<dbReference type="InterPro" id="IPR051828">
    <property type="entry name" value="HAD-like_hydrolase_domain"/>
</dbReference>
<dbReference type="OrthoDB" id="444127at2759"/>
<dbReference type="InterPro" id="IPR006439">
    <property type="entry name" value="HAD-SF_hydro_IA"/>
</dbReference>
<sequence>MPRRAQVVKNLNRFRLVTFDITDTLLKFRKPPGIQYAETAALMGMKDLDPDLLQKQFRKEFKSMAKKYPNFGSNSNEISWQEWWMQLVGNVFKGVNGNLSSSQIQCISKRLFEQYRSNECYVHIDGNLELLSMIRDNCEYVGVISNSDPGLEHVLLGMNIRHIFDFVSTSYDLGAEKPHSRAFQKPLEKYDVQAHQALHIGNLYDKDYLGARNAGWSSLLVTQSASEVKKAKPTHAYGSLKEIHTALETTEILW</sequence>
<dbReference type="AlphaFoldDB" id="W8C5G2"/>
<accession>W8C5G2</accession>
<dbReference type="NCBIfam" id="TIGR01549">
    <property type="entry name" value="HAD-SF-IA-v1"/>
    <property type="match status" value="1"/>
</dbReference>
<dbReference type="InterPro" id="IPR011949">
    <property type="entry name" value="HAD-SF_hydro_IA_REG-2-like"/>
</dbReference>
<dbReference type="InterPro" id="IPR036412">
    <property type="entry name" value="HAD-like_sf"/>
</dbReference>
<dbReference type="SFLD" id="SFLDS00003">
    <property type="entry name" value="Haloacid_Dehalogenase"/>
    <property type="match status" value="1"/>
</dbReference>
<evidence type="ECO:0000313" key="1">
    <source>
        <dbReference type="EMBL" id="JAB97504.1"/>
    </source>
</evidence>
<dbReference type="NCBIfam" id="TIGR02252">
    <property type="entry name" value="DREG-2"/>
    <property type="match status" value="1"/>
</dbReference>
<dbReference type="PANTHER" id="PTHR46191">
    <property type="match status" value="1"/>
</dbReference>
<organism evidence="1">
    <name type="scientific">Ceratitis capitata</name>
    <name type="common">Mediterranean fruit fly</name>
    <name type="synonym">Tephritis capitata</name>
    <dbReference type="NCBI Taxonomy" id="7213"/>
    <lineage>
        <taxon>Eukaryota</taxon>
        <taxon>Metazoa</taxon>
        <taxon>Ecdysozoa</taxon>
        <taxon>Arthropoda</taxon>
        <taxon>Hexapoda</taxon>
        <taxon>Insecta</taxon>
        <taxon>Pterygota</taxon>
        <taxon>Neoptera</taxon>
        <taxon>Endopterygota</taxon>
        <taxon>Diptera</taxon>
        <taxon>Brachycera</taxon>
        <taxon>Muscomorpha</taxon>
        <taxon>Tephritoidea</taxon>
        <taxon>Tephritidae</taxon>
        <taxon>Ceratitis</taxon>
        <taxon>Ceratitis</taxon>
    </lineage>
</organism>
<dbReference type="EMBL" id="GAMC01009051">
    <property type="protein sequence ID" value="JAB97504.1"/>
    <property type="molecule type" value="mRNA"/>
</dbReference>
<reference evidence="1" key="1">
    <citation type="submission" date="2013-07" db="EMBL/GenBank/DDBJ databases">
        <authorList>
            <person name="Geib S."/>
        </authorList>
    </citation>
    <scope>NUCLEOTIDE SEQUENCE</scope>
</reference>
<dbReference type="Pfam" id="PF00702">
    <property type="entry name" value="Hydrolase"/>
    <property type="match status" value="1"/>
</dbReference>
<name>W8C5G2_CERCA</name>
<dbReference type="SUPFAM" id="SSF56784">
    <property type="entry name" value="HAD-like"/>
    <property type="match status" value="1"/>
</dbReference>
<dbReference type="KEGG" id="ccat:105664424"/>
<reference evidence="1" key="2">
    <citation type="journal article" date="2014" name="BMC Genomics">
        <title>A genomic perspective to assessing quality of mass-reared SIT flies used in Mediterranean fruit fly (Ceratitis capitata) eradication in California.</title>
        <authorList>
            <person name="Calla B."/>
            <person name="Hall B."/>
            <person name="Hou S."/>
            <person name="Geib S.M."/>
        </authorList>
    </citation>
    <scope>NUCLEOTIDE SEQUENCE</scope>
</reference>